<name>A0A6J8BLC1_MYTCO</name>
<accession>A0A6J8BLC1</accession>
<keyword evidence="2" id="KW-1185">Reference proteome</keyword>
<evidence type="ECO:0000313" key="2">
    <source>
        <dbReference type="Proteomes" id="UP000507470"/>
    </source>
</evidence>
<organism evidence="1 2">
    <name type="scientific">Mytilus coruscus</name>
    <name type="common">Sea mussel</name>
    <dbReference type="NCBI Taxonomy" id="42192"/>
    <lineage>
        <taxon>Eukaryota</taxon>
        <taxon>Metazoa</taxon>
        <taxon>Spiralia</taxon>
        <taxon>Lophotrochozoa</taxon>
        <taxon>Mollusca</taxon>
        <taxon>Bivalvia</taxon>
        <taxon>Autobranchia</taxon>
        <taxon>Pteriomorphia</taxon>
        <taxon>Mytilida</taxon>
        <taxon>Mytiloidea</taxon>
        <taxon>Mytilidae</taxon>
        <taxon>Mytilinae</taxon>
        <taxon>Mytilus</taxon>
    </lineage>
</organism>
<dbReference type="EMBL" id="CACVKT020003420">
    <property type="protein sequence ID" value="CAC5383584.1"/>
    <property type="molecule type" value="Genomic_DNA"/>
</dbReference>
<protein>
    <submittedName>
        <fullName evidence="1">Uncharacterized protein</fullName>
    </submittedName>
</protein>
<reference evidence="1 2" key="1">
    <citation type="submission" date="2020-06" db="EMBL/GenBank/DDBJ databases">
        <authorList>
            <person name="Li R."/>
            <person name="Bekaert M."/>
        </authorList>
    </citation>
    <scope>NUCLEOTIDE SEQUENCE [LARGE SCALE GENOMIC DNA]</scope>
    <source>
        <strain evidence="2">wild</strain>
    </source>
</reference>
<dbReference type="Proteomes" id="UP000507470">
    <property type="component" value="Unassembled WGS sequence"/>
</dbReference>
<dbReference type="AlphaFoldDB" id="A0A6J8BLC1"/>
<sequence length="153" mass="18029">MFMQLKHPARGVNHKTVSGSVSGKDIAQMFKPSPHDINKMTDKFGMYGHEVINRDSFLQDLNTNNNRITNLTSPSHSMDAATKQWVMQQKKVDTFETRLQQEFNGKVNDFKTILQQKSMHLKNVCYSCKVLPCHEPIHWWNVRWRWERKARKI</sequence>
<evidence type="ECO:0000313" key="1">
    <source>
        <dbReference type="EMBL" id="CAC5383584.1"/>
    </source>
</evidence>
<proteinExistence type="predicted"/>
<gene>
    <name evidence="1" type="ORF">MCOR_19317</name>
</gene>